<dbReference type="Pfam" id="PF10677">
    <property type="entry name" value="DUF2490"/>
    <property type="match status" value="1"/>
</dbReference>
<dbReference type="EMBL" id="CP029480">
    <property type="protein sequence ID" value="AWV97208.1"/>
    <property type="molecule type" value="Genomic_DNA"/>
</dbReference>
<keyword evidence="2" id="KW-1185">Reference proteome</keyword>
<reference evidence="1 2" key="1">
    <citation type="submission" date="2018-05" db="EMBL/GenBank/DDBJ databases">
        <title>Complete genome sequence of Arcticibacterium luteifluviistationis SM1504T, a cytophagaceae bacterium isolated from Arctic surface seawater.</title>
        <authorList>
            <person name="Li Y."/>
            <person name="Qin Q.-L."/>
        </authorList>
    </citation>
    <scope>NUCLEOTIDE SEQUENCE [LARGE SCALE GENOMIC DNA]</scope>
    <source>
        <strain evidence="1 2">SM1504</strain>
    </source>
</reference>
<evidence type="ECO:0000313" key="2">
    <source>
        <dbReference type="Proteomes" id="UP000249873"/>
    </source>
</evidence>
<evidence type="ECO:0000313" key="1">
    <source>
        <dbReference type="EMBL" id="AWV97208.1"/>
    </source>
</evidence>
<dbReference type="Proteomes" id="UP000249873">
    <property type="component" value="Chromosome"/>
</dbReference>
<sequence>MKKSLFYGLLLLQLFVIQDLFGQEKNIRKTNQQWVQYYNTTQLNQKYTLLIDGGFRWKDALSQNSQYILRAALKRSIGTSSGIAAGLAYSGFYNNGLVNKTEIRPYQELNLISSFGKLALSHRYRVEERFFETIVTNDIPSINSFNFRFRYAINASIPLLKVSQKEPDRKVTLNIGDEVFLNAGGQIENRFFDQNRLLLGTSVPAGKDLTFTLTYNSQFGSTSLPYEYNHSNIIWLGVKHNLDLNKKS</sequence>
<dbReference type="InterPro" id="IPR019619">
    <property type="entry name" value="DUF2490"/>
</dbReference>
<dbReference type="RefSeq" id="WP_111370310.1">
    <property type="nucleotide sequence ID" value="NZ_CP029480.1"/>
</dbReference>
<protein>
    <recommendedName>
        <fullName evidence="3">DUF2490 domain-containing protein</fullName>
    </recommendedName>
</protein>
<dbReference type="AlphaFoldDB" id="A0A2Z4G7Z6"/>
<name>A0A2Z4G7Z6_9BACT</name>
<evidence type="ECO:0008006" key="3">
    <source>
        <dbReference type="Google" id="ProtNLM"/>
    </source>
</evidence>
<proteinExistence type="predicted"/>
<dbReference type="OrthoDB" id="1118734at2"/>
<accession>A0A2Z4G7Z6</accession>
<gene>
    <name evidence="1" type="ORF">DJ013_03090</name>
</gene>
<dbReference type="KEGG" id="als:DJ013_03090"/>
<organism evidence="1 2">
    <name type="scientific">Arcticibacterium luteifluviistationis</name>
    <dbReference type="NCBI Taxonomy" id="1784714"/>
    <lineage>
        <taxon>Bacteria</taxon>
        <taxon>Pseudomonadati</taxon>
        <taxon>Bacteroidota</taxon>
        <taxon>Cytophagia</taxon>
        <taxon>Cytophagales</taxon>
        <taxon>Leadbetterellaceae</taxon>
        <taxon>Arcticibacterium</taxon>
    </lineage>
</organism>